<sequence>MRECLLPHAGDTGFLRCRSGPTIGADAGNEKGKPVTPRNLRLVPAVVATAGLLLAGTAGAAVAAPSEESPSPTSSAASEEVKSDWKPDGWYDNEGACREAGEKGKHDGKWGEYRCKHEERHHGQYDYQWHLYYHR</sequence>
<organism evidence="2 3">
    <name type="scientific">Streptomyces hiroshimensis</name>
    <dbReference type="NCBI Taxonomy" id="66424"/>
    <lineage>
        <taxon>Bacteria</taxon>
        <taxon>Bacillati</taxon>
        <taxon>Actinomycetota</taxon>
        <taxon>Actinomycetes</taxon>
        <taxon>Kitasatosporales</taxon>
        <taxon>Streptomycetaceae</taxon>
        <taxon>Streptomyces</taxon>
    </lineage>
</organism>
<evidence type="ECO:0000256" key="1">
    <source>
        <dbReference type="SAM" id="MobiDB-lite"/>
    </source>
</evidence>
<dbReference type="EMBL" id="BMUT01000003">
    <property type="protein sequence ID" value="GGX73861.1"/>
    <property type="molecule type" value="Genomic_DNA"/>
</dbReference>
<accession>A0ABQ2Y919</accession>
<comment type="caution">
    <text evidence="2">The sequence shown here is derived from an EMBL/GenBank/DDBJ whole genome shotgun (WGS) entry which is preliminary data.</text>
</comment>
<feature type="region of interest" description="Disordered" evidence="1">
    <location>
        <begin position="59"/>
        <end position="87"/>
    </location>
</feature>
<proteinExistence type="predicted"/>
<reference evidence="3" key="1">
    <citation type="journal article" date="2019" name="Int. J. Syst. Evol. Microbiol.">
        <title>The Global Catalogue of Microorganisms (GCM) 10K type strain sequencing project: providing services to taxonomists for standard genome sequencing and annotation.</title>
        <authorList>
            <consortium name="The Broad Institute Genomics Platform"/>
            <consortium name="The Broad Institute Genome Sequencing Center for Infectious Disease"/>
            <person name="Wu L."/>
            <person name="Ma J."/>
        </authorList>
    </citation>
    <scope>NUCLEOTIDE SEQUENCE [LARGE SCALE GENOMIC DNA]</scope>
    <source>
        <strain evidence="3">JCM 4586</strain>
    </source>
</reference>
<evidence type="ECO:0000313" key="2">
    <source>
        <dbReference type="EMBL" id="GGX73861.1"/>
    </source>
</evidence>
<dbReference type="Proteomes" id="UP000659223">
    <property type="component" value="Unassembled WGS sequence"/>
</dbReference>
<protein>
    <submittedName>
        <fullName evidence="2">Uncharacterized protein</fullName>
    </submittedName>
</protein>
<gene>
    <name evidence="2" type="ORF">GCM10010324_18970</name>
</gene>
<feature type="compositionally biased region" description="Low complexity" evidence="1">
    <location>
        <begin position="59"/>
        <end position="78"/>
    </location>
</feature>
<name>A0ABQ2Y919_9ACTN</name>
<evidence type="ECO:0000313" key="3">
    <source>
        <dbReference type="Proteomes" id="UP000659223"/>
    </source>
</evidence>
<keyword evidence="3" id="KW-1185">Reference proteome</keyword>